<sequence>METSSESDSKHISTSPEKTPAAHIVKPNSITWQLFCVFCASGGVTSGSNCSSNRESLRLEDDLMLTREFCCRARVHTEFVPSPYDTESLTLKVGDVIDVIAKPHMGTWTGSLNGQIGTFKFIYVDVLTHSSGPNPHEVRQKSTVLECFLLRQEYSSSLELSGYQTVDDLMKLRESDLIQLNVTDPEHRERLLAAVNSLLLERDACPVPEKSNEDTKGDMKSRPRDSGCVMTSDSPDHCAFSL</sequence>
<dbReference type="Gene3D" id="2.30.30.40">
    <property type="entry name" value="SH3 Domains"/>
    <property type="match status" value="1"/>
</dbReference>
<keyword evidence="7" id="KW-1185">Reference proteome</keyword>
<reference evidence="6" key="1">
    <citation type="submission" date="2025-08" db="UniProtKB">
        <authorList>
            <consortium name="Ensembl"/>
        </authorList>
    </citation>
    <scope>IDENTIFICATION</scope>
</reference>
<dbReference type="InterPro" id="IPR013761">
    <property type="entry name" value="SAM/pointed_sf"/>
</dbReference>
<evidence type="ECO:0000313" key="6">
    <source>
        <dbReference type="Ensembl" id="ENSFHEP00000004237.1"/>
    </source>
</evidence>
<dbReference type="SUPFAM" id="SSF47769">
    <property type="entry name" value="SAM/Pointed domain"/>
    <property type="match status" value="1"/>
</dbReference>
<dbReference type="InterPro" id="IPR036028">
    <property type="entry name" value="SH3-like_dom_sf"/>
</dbReference>
<dbReference type="AlphaFoldDB" id="A0A3Q2NXT8"/>
<reference evidence="6" key="2">
    <citation type="submission" date="2025-09" db="UniProtKB">
        <authorList>
            <consortium name="Ensembl"/>
        </authorList>
    </citation>
    <scope>IDENTIFICATION</scope>
</reference>
<dbReference type="InterPro" id="IPR001452">
    <property type="entry name" value="SH3_domain"/>
</dbReference>
<dbReference type="Gene3D" id="1.10.150.50">
    <property type="entry name" value="Transcription Factor, Ets-1"/>
    <property type="match status" value="1"/>
</dbReference>
<evidence type="ECO:0000313" key="7">
    <source>
        <dbReference type="Proteomes" id="UP000265000"/>
    </source>
</evidence>
<evidence type="ECO:0000256" key="2">
    <source>
        <dbReference type="PROSITE-ProRule" id="PRU00192"/>
    </source>
</evidence>
<proteinExistence type="predicted"/>
<feature type="compositionally biased region" description="Basic and acidic residues" evidence="3">
    <location>
        <begin position="206"/>
        <end position="225"/>
    </location>
</feature>
<dbReference type="Pfam" id="PF00536">
    <property type="entry name" value="SAM_1"/>
    <property type="match status" value="1"/>
</dbReference>
<dbReference type="PROSITE" id="PS50002">
    <property type="entry name" value="SH3"/>
    <property type="match status" value="1"/>
</dbReference>
<keyword evidence="1 2" id="KW-0728">SH3 domain</keyword>
<dbReference type="Ensembl" id="ENSFHET00000009192.1">
    <property type="protein sequence ID" value="ENSFHEP00000004237.1"/>
    <property type="gene ID" value="ENSFHEG00000005210.1"/>
</dbReference>
<dbReference type="STRING" id="8078.ENSFHEP00000004237"/>
<organism evidence="6 7">
    <name type="scientific">Fundulus heteroclitus</name>
    <name type="common">Killifish</name>
    <name type="synonym">Mummichog</name>
    <dbReference type="NCBI Taxonomy" id="8078"/>
    <lineage>
        <taxon>Eukaryota</taxon>
        <taxon>Metazoa</taxon>
        <taxon>Chordata</taxon>
        <taxon>Craniata</taxon>
        <taxon>Vertebrata</taxon>
        <taxon>Euteleostomi</taxon>
        <taxon>Actinopterygii</taxon>
        <taxon>Neopterygii</taxon>
        <taxon>Teleostei</taxon>
        <taxon>Neoteleostei</taxon>
        <taxon>Acanthomorphata</taxon>
        <taxon>Ovalentaria</taxon>
        <taxon>Atherinomorphae</taxon>
        <taxon>Cyprinodontiformes</taxon>
        <taxon>Fundulidae</taxon>
        <taxon>Fundulus</taxon>
    </lineage>
</organism>
<evidence type="ECO:0000256" key="1">
    <source>
        <dbReference type="ARBA" id="ARBA00022443"/>
    </source>
</evidence>
<dbReference type="SUPFAM" id="SSF50044">
    <property type="entry name" value="SH3-domain"/>
    <property type="match status" value="1"/>
</dbReference>
<evidence type="ECO:0000259" key="4">
    <source>
        <dbReference type="PROSITE" id="PS50002"/>
    </source>
</evidence>
<dbReference type="GeneTree" id="ENSGT00940000157806"/>
<evidence type="ECO:0000256" key="3">
    <source>
        <dbReference type="SAM" id="MobiDB-lite"/>
    </source>
</evidence>
<feature type="domain" description="SAM" evidence="5">
    <location>
        <begin position="145"/>
        <end position="201"/>
    </location>
</feature>
<evidence type="ECO:0000259" key="5">
    <source>
        <dbReference type="PROSITE" id="PS50105"/>
    </source>
</evidence>
<dbReference type="PROSITE" id="PS50105">
    <property type="entry name" value="SAM_DOMAIN"/>
    <property type="match status" value="1"/>
</dbReference>
<accession>A0A3Q2NXT8</accession>
<feature type="region of interest" description="Disordered" evidence="3">
    <location>
        <begin position="206"/>
        <end position="235"/>
    </location>
</feature>
<dbReference type="Proteomes" id="UP000265000">
    <property type="component" value="Unplaced"/>
</dbReference>
<feature type="domain" description="SH3" evidence="4">
    <location>
        <begin position="68"/>
        <end position="129"/>
    </location>
</feature>
<protein>
    <submittedName>
        <fullName evidence="6">SAM domain, SH3 domain and nuclear localisation signals 1b</fullName>
    </submittedName>
</protein>
<name>A0A3Q2NXT8_FUNHE</name>
<dbReference type="InterPro" id="IPR051725">
    <property type="entry name" value="SAM-SH3_domain_protein"/>
</dbReference>
<dbReference type="PANTHER" id="PTHR12301">
    <property type="entry name" value="SAM-DOMAIN, SH3 AND NUCLEAR LOCALIZATION SIGNALS PROTEIN RELATED"/>
    <property type="match status" value="1"/>
</dbReference>
<dbReference type="PANTHER" id="PTHR12301:SF4">
    <property type="entry name" value="SAM DOMAIN-CONTAINING PROTEIN SAMSN-1"/>
    <property type="match status" value="1"/>
</dbReference>
<dbReference type="InterPro" id="IPR001660">
    <property type="entry name" value="SAM"/>
</dbReference>
<feature type="compositionally biased region" description="Polar residues" evidence="3">
    <location>
        <begin position="1"/>
        <end position="17"/>
    </location>
</feature>
<feature type="region of interest" description="Disordered" evidence="3">
    <location>
        <begin position="1"/>
        <end position="20"/>
    </location>
</feature>
<dbReference type="Pfam" id="PF07653">
    <property type="entry name" value="SH3_2"/>
    <property type="match status" value="1"/>
</dbReference>